<organism evidence="1">
    <name type="scientific">Terrestrivirus sp</name>
    <dbReference type="NCBI Taxonomy" id="2487775"/>
    <lineage>
        <taxon>Viruses</taxon>
        <taxon>Varidnaviria</taxon>
        <taxon>Bamfordvirae</taxon>
        <taxon>Nucleocytoviricota</taxon>
        <taxon>Megaviricetes</taxon>
        <taxon>Imitervirales</taxon>
        <taxon>Mimiviridae</taxon>
        <taxon>Klosneuvirinae</taxon>
    </lineage>
</organism>
<sequence>MPLRCVKLKNTFMKKKCLYIKILSLFIMKEIKQKKNSFRIYYGRYYI</sequence>
<name>A0A3G4ZNS1_9VIRU</name>
<evidence type="ECO:0000313" key="1">
    <source>
        <dbReference type="EMBL" id="AYV76527.1"/>
    </source>
</evidence>
<accession>A0A3G4ZNS1</accession>
<protein>
    <submittedName>
        <fullName evidence="1">Uncharacterized protein</fullName>
    </submittedName>
</protein>
<proteinExistence type="predicted"/>
<dbReference type="EMBL" id="MK071986">
    <property type="protein sequence ID" value="AYV76527.1"/>
    <property type="molecule type" value="Genomic_DNA"/>
</dbReference>
<reference evidence="1" key="1">
    <citation type="submission" date="2018-10" db="EMBL/GenBank/DDBJ databases">
        <title>Hidden diversity of soil giant viruses.</title>
        <authorList>
            <person name="Schulz F."/>
            <person name="Alteio L."/>
            <person name="Goudeau D."/>
            <person name="Ryan E.M."/>
            <person name="Malmstrom R.R."/>
            <person name="Blanchard J."/>
            <person name="Woyke T."/>
        </authorList>
    </citation>
    <scope>NUCLEOTIDE SEQUENCE</scope>
    <source>
        <strain evidence="1">TEV1</strain>
    </source>
</reference>
<gene>
    <name evidence="1" type="ORF">Terrestrivirus8_20</name>
</gene>